<dbReference type="RefSeq" id="WP_092006461.1">
    <property type="nucleotide sequence ID" value="NZ_FMYQ01000053.1"/>
</dbReference>
<dbReference type="Pfam" id="PF04366">
    <property type="entry name" value="Ysc84"/>
    <property type="match status" value="1"/>
</dbReference>
<gene>
    <name evidence="3" type="ORF">SAMN05421548_1532</name>
</gene>
<feature type="domain" description="Ysc84 actin-binding" evidence="2">
    <location>
        <begin position="104"/>
        <end position="187"/>
    </location>
</feature>
<evidence type="ECO:0000313" key="3">
    <source>
        <dbReference type="EMBL" id="SDE46797.1"/>
    </source>
</evidence>
<dbReference type="STRING" id="416944.SAMN05421548_1532"/>
<accession>A0A1G7D5L2</accession>
<feature type="signal peptide" evidence="1">
    <location>
        <begin position="1"/>
        <end position="24"/>
    </location>
</feature>
<name>A0A1G7D5L2_9BURK</name>
<proteinExistence type="predicted"/>
<evidence type="ECO:0000256" key="1">
    <source>
        <dbReference type="SAM" id="SignalP"/>
    </source>
</evidence>
<organism evidence="3 4">
    <name type="scientific">Paraburkholderia lycopersici</name>
    <dbReference type="NCBI Taxonomy" id="416944"/>
    <lineage>
        <taxon>Bacteria</taxon>
        <taxon>Pseudomonadati</taxon>
        <taxon>Pseudomonadota</taxon>
        <taxon>Betaproteobacteria</taxon>
        <taxon>Burkholderiales</taxon>
        <taxon>Burkholderiaceae</taxon>
        <taxon>Paraburkholderia</taxon>
    </lineage>
</organism>
<dbReference type="AlphaFoldDB" id="A0A1G7D5L2"/>
<keyword evidence="4" id="KW-1185">Reference proteome</keyword>
<dbReference type="EMBL" id="FMYQ01000053">
    <property type="protein sequence ID" value="SDE46797.1"/>
    <property type="molecule type" value="Genomic_DNA"/>
</dbReference>
<sequence length="191" mass="20228">MFNKRLLSALALAAATTITPTAFAQQDTAPETTASLLKQTDADANTALDSLYARAPETRELIAGAKGVLIIPDVRAGGAILGTEYGHGVLRVPGMPDTYYNARTASIGAQFGFESKSEILVFLTQNALDRFRNSKGWTVGVDGSVAILKHGKGGRFDTNTGRHAIVGFVETKQGLMFDLSLAGTHFTKAPV</sequence>
<dbReference type="InterPro" id="IPR007461">
    <property type="entry name" value="Ysc84_actin-binding"/>
</dbReference>
<keyword evidence="1" id="KW-0732">Signal</keyword>
<dbReference type="OrthoDB" id="198978at2"/>
<dbReference type="CDD" id="cd11524">
    <property type="entry name" value="SYLF"/>
    <property type="match status" value="1"/>
</dbReference>
<reference evidence="4" key="1">
    <citation type="submission" date="2016-09" db="EMBL/GenBank/DDBJ databases">
        <authorList>
            <person name="Varghese N."/>
            <person name="Submissions S."/>
        </authorList>
    </citation>
    <scope>NUCLEOTIDE SEQUENCE [LARGE SCALE GENOMIC DNA]</scope>
    <source>
        <strain evidence="4">TNe-862</strain>
    </source>
</reference>
<feature type="chain" id="PRO_5011472055" evidence="1">
    <location>
        <begin position="25"/>
        <end position="191"/>
    </location>
</feature>
<evidence type="ECO:0000259" key="2">
    <source>
        <dbReference type="Pfam" id="PF04366"/>
    </source>
</evidence>
<protein>
    <submittedName>
        <fullName evidence="3">Las17-binding protein actin regulator</fullName>
    </submittedName>
</protein>
<dbReference type="Proteomes" id="UP000198908">
    <property type="component" value="Unassembled WGS sequence"/>
</dbReference>
<evidence type="ECO:0000313" key="4">
    <source>
        <dbReference type="Proteomes" id="UP000198908"/>
    </source>
</evidence>